<gene>
    <name evidence="1" type="ORF">SAMN05421779_103315</name>
</gene>
<evidence type="ECO:0000313" key="1">
    <source>
        <dbReference type="EMBL" id="SIS72932.1"/>
    </source>
</evidence>
<dbReference type="RefSeq" id="WP_076399942.1">
    <property type="nucleotide sequence ID" value="NZ_FTOA01000003.1"/>
</dbReference>
<name>A0A1N7LGH6_9PROT</name>
<reference evidence="1 2" key="1">
    <citation type="submission" date="2017-01" db="EMBL/GenBank/DDBJ databases">
        <authorList>
            <person name="Mah S.A."/>
            <person name="Swanson W.J."/>
            <person name="Moy G.W."/>
            <person name="Vacquier V.D."/>
        </authorList>
    </citation>
    <scope>NUCLEOTIDE SEQUENCE [LARGE SCALE GENOMIC DNA]</scope>
    <source>
        <strain evidence="1 2">DSM 11589</strain>
    </source>
</reference>
<dbReference type="EMBL" id="FTOA01000003">
    <property type="protein sequence ID" value="SIS72932.1"/>
    <property type="molecule type" value="Genomic_DNA"/>
</dbReference>
<evidence type="ECO:0000313" key="2">
    <source>
        <dbReference type="Proteomes" id="UP000185678"/>
    </source>
</evidence>
<protein>
    <submittedName>
        <fullName evidence="1">Uncharacterized protein</fullName>
    </submittedName>
</protein>
<dbReference type="Proteomes" id="UP000185678">
    <property type="component" value="Unassembled WGS sequence"/>
</dbReference>
<dbReference type="STRING" id="80876.SAMN05421779_103315"/>
<proteinExistence type="predicted"/>
<sequence>MGLMEASLLTMGTVLSAADSIRQGNQQAAQARYQADMATNNANIARQNAADAVTAGKAEEQRQRITNSQKIGSMRAQMGASGVDSGMGSALDGSAALSMMGEADALNVRDEWLRNQNSYLQKANDFGNQASLYENSARNNKANGTWKGSESLLSGARSVANRWVSLI</sequence>
<dbReference type="AlphaFoldDB" id="A0A1N7LGH6"/>
<dbReference type="OrthoDB" id="8367547at2"/>
<keyword evidence="2" id="KW-1185">Reference proteome</keyword>
<accession>A0A1N7LGH6</accession>
<organism evidence="1 2">
    <name type="scientific">Insolitispirillum peregrinum</name>
    <dbReference type="NCBI Taxonomy" id="80876"/>
    <lineage>
        <taxon>Bacteria</taxon>
        <taxon>Pseudomonadati</taxon>
        <taxon>Pseudomonadota</taxon>
        <taxon>Alphaproteobacteria</taxon>
        <taxon>Rhodospirillales</taxon>
        <taxon>Novispirillaceae</taxon>
        <taxon>Insolitispirillum</taxon>
    </lineage>
</organism>